<dbReference type="Proteomes" id="UP000594632">
    <property type="component" value="Chromosome"/>
</dbReference>
<evidence type="ECO:0000313" key="18">
    <source>
        <dbReference type="Proteomes" id="UP000267993"/>
    </source>
</evidence>
<dbReference type="Pfam" id="PF01909">
    <property type="entry name" value="NTP_transf_2"/>
    <property type="match status" value="1"/>
</dbReference>
<dbReference type="RefSeq" id="WP_009990179.1">
    <property type="nucleotide sequence ID" value="NZ_CP011055.2"/>
</dbReference>
<reference evidence="12 25" key="6">
    <citation type="journal article" date="2020" name="Nat. Commun.">
        <title>The structures of two archaeal type IV pili illuminate evolutionary relationships.</title>
        <authorList>
            <person name="Wang F."/>
            <person name="Baquero D.P."/>
            <person name="Su Z."/>
            <person name="Beltran L.C."/>
            <person name="Prangishvili D."/>
            <person name="Krupovic M."/>
            <person name="Egelman E.H."/>
        </authorList>
    </citation>
    <scope>NUCLEOTIDE SEQUENCE [LARGE SCALE GENOMIC DNA]</scope>
    <source>
        <strain evidence="12 25">POZ149</strain>
    </source>
</reference>
<reference evidence="2" key="5">
    <citation type="submission" date="2018-10" db="EMBL/GenBank/DDBJ databases">
        <authorList>
            <person name="McCarthy S."/>
            <person name="Gradnigo J."/>
            <person name="Johnson T."/>
            <person name="Payne S."/>
            <person name="Lipzen A."/>
            <person name="Schackwitz W."/>
            <person name="Martin J."/>
            <person name="Moriyama E."/>
            <person name="Blum P."/>
        </authorList>
    </citation>
    <scope>NUCLEOTIDE SEQUENCE</scope>
    <source>
        <strain evidence="2">SARC-B</strain>
        <strain evidence="3">SARC-C</strain>
        <strain evidence="4">SULA</strain>
    </source>
</reference>
<dbReference type="EMBL" id="CP033238">
    <property type="protein sequence ID" value="AZF76760.1"/>
    <property type="molecule type" value="Genomic_DNA"/>
</dbReference>
<dbReference type="EMBL" id="CP033241">
    <property type="protein sequence ID" value="AZF84555.1"/>
    <property type="molecule type" value="Genomic_DNA"/>
</dbReference>
<accession>A0A0E3MDY3</accession>
<evidence type="ECO:0000313" key="16">
    <source>
        <dbReference type="Proteomes" id="UP000033106"/>
    </source>
</evidence>
<dbReference type="InterPro" id="IPR043519">
    <property type="entry name" value="NT_sf"/>
</dbReference>
<dbReference type="Proteomes" id="UP000033057">
    <property type="component" value="Chromosome"/>
</dbReference>
<evidence type="ECO:0000313" key="6">
    <source>
        <dbReference type="EMBL" id="AZF71517.1"/>
    </source>
</evidence>
<keyword evidence="2" id="KW-0808">Transferase</keyword>
<name>A0A0E3MDY3_SACSO</name>
<dbReference type="EMBL" id="CP011057">
    <property type="protein sequence ID" value="AKA79807.1"/>
    <property type="molecule type" value="Genomic_DNA"/>
</dbReference>
<evidence type="ECO:0000313" key="25">
    <source>
        <dbReference type="Proteomes" id="UP000594632"/>
    </source>
</evidence>
<feature type="domain" description="Polymerase nucleotidyl transferase" evidence="1">
    <location>
        <begin position="25"/>
        <end position="105"/>
    </location>
</feature>
<dbReference type="CDD" id="cd05403">
    <property type="entry name" value="NT_KNTase_like"/>
    <property type="match status" value="1"/>
</dbReference>
<evidence type="ECO:0000313" key="24">
    <source>
        <dbReference type="Proteomes" id="UP000282269"/>
    </source>
</evidence>
<reference evidence="14 15" key="1">
    <citation type="journal article" date="2015" name="Genome Announc.">
        <title>Complete Genome Sequence of Sulfolobus solfataricus Strain 98/2 and Evolved Derivatives.</title>
        <authorList>
            <person name="McCarthy S."/>
            <person name="Gradnigo J."/>
            <person name="Johnson T."/>
            <person name="Payne S."/>
            <person name="Lipzen A."/>
            <person name="Martin J."/>
            <person name="Schackwitz W."/>
            <person name="Moriyama E."/>
            <person name="Blum P."/>
        </authorList>
    </citation>
    <scope>NUCLEOTIDE SEQUENCE [LARGE SCALE GENOMIC DNA]</scope>
    <source>
        <strain evidence="14">98/2 SULC</strain>
        <strain evidence="2">SARC-B</strain>
        <strain evidence="3">SARC-C</strain>
        <strain evidence="4 16">SULA</strain>
        <strain evidence="15">SULB</strain>
    </source>
</reference>
<dbReference type="Proteomes" id="UP000273443">
    <property type="component" value="Chromosome"/>
</dbReference>
<protein>
    <submittedName>
        <fullName evidence="13">DNA polymerase subunit beta</fullName>
    </submittedName>
    <submittedName>
        <fullName evidence="2">Nucleotidyltransferase domain-containing protein</fullName>
    </submittedName>
</protein>
<dbReference type="OMA" id="DPHKYVE"/>
<dbReference type="EMBL" id="CP033239">
    <property type="protein sequence ID" value="AZF79367.1"/>
    <property type="molecule type" value="Genomic_DNA"/>
</dbReference>
<reference evidence="17" key="2">
    <citation type="submission" date="2016-04" db="EMBL/GenBank/DDBJ databases">
        <authorList>
            <person name="Shah S.A."/>
            <person name="Garrett R.A."/>
        </authorList>
    </citation>
    <scope>NUCLEOTIDE SEQUENCE [LARGE SCALE GENOMIC DNA]</scope>
    <source>
        <strain evidence="17">ATCC 35091 / DSM 1616 / JCM 8930 / NBRC 15331 / P1</strain>
    </source>
</reference>
<dbReference type="Proteomes" id="UP000275843">
    <property type="component" value="Chromosome"/>
</dbReference>
<dbReference type="Gene3D" id="3.30.460.10">
    <property type="entry name" value="Beta Polymerase, domain 2"/>
    <property type="match status" value="1"/>
</dbReference>
<evidence type="ECO:0000313" key="21">
    <source>
        <dbReference type="Proteomes" id="UP000273443"/>
    </source>
</evidence>
<evidence type="ECO:0000313" key="14">
    <source>
        <dbReference type="Proteomes" id="UP000033057"/>
    </source>
</evidence>
<dbReference type="EMBL" id="CP033240">
    <property type="protein sequence ID" value="AZF81971.1"/>
    <property type="molecule type" value="Genomic_DNA"/>
</dbReference>
<evidence type="ECO:0000313" key="20">
    <source>
        <dbReference type="Proteomes" id="UP000273194"/>
    </source>
</evidence>
<dbReference type="Proteomes" id="UP000033106">
    <property type="component" value="Chromosome"/>
</dbReference>
<dbReference type="EMBL" id="CP033235">
    <property type="protein sequence ID" value="AZF68897.1"/>
    <property type="molecule type" value="Genomic_DNA"/>
</dbReference>
<dbReference type="PATRIC" id="fig|2287.6.peg.2315"/>
<dbReference type="EMBL" id="LT549890">
    <property type="protein sequence ID" value="SAI84904.1"/>
    <property type="molecule type" value="Genomic_DNA"/>
</dbReference>
<evidence type="ECO:0000313" key="23">
    <source>
        <dbReference type="Proteomes" id="UP000278715"/>
    </source>
</evidence>
<dbReference type="Proteomes" id="UP000076770">
    <property type="component" value="Chromosome i"/>
</dbReference>
<evidence type="ECO:0000313" key="19">
    <source>
        <dbReference type="Proteomes" id="UP000269431"/>
    </source>
</evidence>
<dbReference type="Proteomes" id="UP000278715">
    <property type="component" value="Chromosome"/>
</dbReference>
<evidence type="ECO:0000313" key="22">
    <source>
        <dbReference type="Proteomes" id="UP000275843"/>
    </source>
</evidence>
<evidence type="ECO:0000313" key="12">
    <source>
        <dbReference type="EMBL" id="QPG49020.1"/>
    </source>
</evidence>
<evidence type="ECO:0000313" key="17">
    <source>
        <dbReference type="Proteomes" id="UP000076770"/>
    </source>
</evidence>
<dbReference type="GeneID" id="1454269"/>
<dbReference type="InterPro" id="IPR002934">
    <property type="entry name" value="Polymerase_NTP_transf_dom"/>
</dbReference>
<dbReference type="PANTHER" id="PTHR37030:SF1">
    <property type="entry name" value="NUCLEOTIDYLTRANSFERASE"/>
    <property type="match status" value="1"/>
</dbReference>
<dbReference type="Proteomes" id="UP000269431">
    <property type="component" value="Chromosome"/>
</dbReference>
<evidence type="ECO:0000313" key="5">
    <source>
        <dbReference type="EMBL" id="AZF68897.1"/>
    </source>
</evidence>
<dbReference type="KEGG" id="ssol:SULB_2244"/>
<dbReference type="EMBL" id="CP011056">
    <property type="protein sequence ID" value="AKA77114.1"/>
    <property type="molecule type" value="Genomic_DNA"/>
</dbReference>
<dbReference type="GO" id="GO:0016779">
    <property type="term" value="F:nucleotidyltransferase activity"/>
    <property type="evidence" value="ECO:0007669"/>
    <property type="project" value="InterPro"/>
</dbReference>
<dbReference type="Proteomes" id="UP000273194">
    <property type="component" value="Chromosome"/>
</dbReference>
<evidence type="ECO:0000313" key="3">
    <source>
        <dbReference type="EMBL" id="AKA77114.1"/>
    </source>
</evidence>
<evidence type="ECO:0000313" key="13">
    <source>
        <dbReference type="EMBL" id="SAI84904.1"/>
    </source>
</evidence>
<evidence type="ECO:0000259" key="1">
    <source>
        <dbReference type="Pfam" id="PF01909"/>
    </source>
</evidence>
<proteinExistence type="predicted"/>
<organism evidence="2 15">
    <name type="scientific">Saccharolobus solfataricus</name>
    <name type="common">Sulfolobus solfataricus</name>
    <dbReference type="NCBI Taxonomy" id="2287"/>
    <lineage>
        <taxon>Archaea</taxon>
        <taxon>Thermoproteota</taxon>
        <taxon>Thermoprotei</taxon>
        <taxon>Sulfolobales</taxon>
        <taxon>Sulfolobaceae</taxon>
        <taxon>Saccharolobus</taxon>
    </lineage>
</organism>
<dbReference type="KEGG" id="ssof:SULC_2241"/>
<dbReference type="KEGG" id="ssoa:SULA_2243"/>
<dbReference type="SUPFAM" id="SSF81301">
    <property type="entry name" value="Nucleotidyltransferase"/>
    <property type="match status" value="1"/>
</dbReference>
<evidence type="ECO:0000313" key="2">
    <source>
        <dbReference type="EMBL" id="AKA74419.1"/>
    </source>
</evidence>
<dbReference type="EMBL" id="CP011055">
    <property type="protein sequence ID" value="AKA74419.1"/>
    <property type="molecule type" value="Genomic_DNA"/>
</dbReference>
<dbReference type="Proteomes" id="UP000267993">
    <property type="component" value="Chromosome"/>
</dbReference>
<dbReference type="EMBL" id="CP033236">
    <property type="protein sequence ID" value="AZF71517.1"/>
    <property type="molecule type" value="Genomic_DNA"/>
</dbReference>
<evidence type="ECO:0000313" key="9">
    <source>
        <dbReference type="EMBL" id="AZF79367.1"/>
    </source>
</evidence>
<evidence type="ECO:0000313" key="8">
    <source>
        <dbReference type="EMBL" id="AZF76760.1"/>
    </source>
</evidence>
<dbReference type="OrthoDB" id="9287at2157"/>
<dbReference type="EMBL" id="CP033237">
    <property type="protein sequence ID" value="AZF74137.1"/>
    <property type="molecule type" value="Genomic_DNA"/>
</dbReference>
<reference evidence="18 19" key="4">
    <citation type="journal article" date="2018" name="Proc. Natl. Acad. Sci. U.S.A.">
        <title>Nonmutational mechanism of inheritance in the Archaeon Sulfolobus solfataricus.</title>
        <authorList>
            <person name="Payne S."/>
            <person name="McCarthy S."/>
            <person name="Johnson T."/>
            <person name="North E."/>
            <person name="Blum P."/>
        </authorList>
    </citation>
    <scope>NUCLEOTIDE SEQUENCE [LARGE SCALE GENOMIC DNA]</scope>
    <source>
        <strain evidence="6 18">SARC-H</strain>
        <strain evidence="7 22">SARC-I</strain>
        <strain evidence="9 23">SARC-N</strain>
        <strain evidence="10 24">SARC-O</strain>
        <strain evidence="11 19">SUL120</strain>
        <strain evidence="5 20">SULG</strain>
        <strain evidence="8 21">SULM</strain>
    </source>
</reference>
<evidence type="ECO:0000313" key="4">
    <source>
        <dbReference type="EMBL" id="AKA79807.1"/>
    </source>
</evidence>
<gene>
    <name evidence="12" type="ORF">HFC64_03020</name>
    <name evidence="13" type="ORF">SSOP1_1350</name>
    <name evidence="4" type="ORF">SULA_2243</name>
    <name evidence="2" type="ORF">SULB_2244</name>
    <name evidence="3" type="ORF">SULC_2241</name>
    <name evidence="5" type="ORF">SULG_11330</name>
    <name evidence="6" type="ORF">SULH_11330</name>
    <name evidence="7" type="ORF">SULI_11330</name>
    <name evidence="8" type="ORF">SULM_11320</name>
    <name evidence="9" type="ORF">SULN_11320</name>
    <name evidence="10" type="ORF">SULO_11330</name>
    <name evidence="11" type="ORF">SULZ_11325</name>
</gene>
<sequence length="113" mass="13472">MSIIEVLEENKRLRDNYIKNLNFYLDRIKEVVKNIDPSTKIILFGSYIRGNFRPDSDIDVLIITNVSNEFDRLKIYHEVNKAIGNPNPFEIHVINEEEYVSWYSKFLDVYKEV</sequence>
<dbReference type="SMR" id="A0A0E3MDY3"/>
<evidence type="ECO:0000313" key="11">
    <source>
        <dbReference type="EMBL" id="AZF84555.1"/>
    </source>
</evidence>
<evidence type="ECO:0000313" key="7">
    <source>
        <dbReference type="EMBL" id="AZF74137.1"/>
    </source>
</evidence>
<evidence type="ECO:0000313" key="10">
    <source>
        <dbReference type="EMBL" id="AZF81971.1"/>
    </source>
</evidence>
<dbReference type="Proteomes" id="UP000282269">
    <property type="component" value="Chromosome"/>
</dbReference>
<dbReference type="Proteomes" id="UP000033085">
    <property type="component" value="Chromosome"/>
</dbReference>
<dbReference type="AlphaFoldDB" id="A0A0E3MDY3"/>
<dbReference type="GeneID" id="44130188"/>
<dbReference type="EMBL" id="CP050869">
    <property type="protein sequence ID" value="QPG49020.1"/>
    <property type="molecule type" value="Genomic_DNA"/>
</dbReference>
<dbReference type="PANTHER" id="PTHR37030">
    <property type="entry name" value="NUCLEOTIDYLTRANSFERASE"/>
    <property type="match status" value="1"/>
</dbReference>
<evidence type="ECO:0000313" key="15">
    <source>
        <dbReference type="Proteomes" id="UP000033085"/>
    </source>
</evidence>
<reference evidence="13" key="3">
    <citation type="submission" date="2016-04" db="EMBL/GenBank/DDBJ databases">
        <authorList>
            <person name="Evans L.H."/>
            <person name="Alamgir A."/>
            <person name="Owens N."/>
            <person name="Weber N.D."/>
            <person name="Virtaneva K."/>
            <person name="Barbian K."/>
            <person name="Babar A."/>
            <person name="Rosenke K."/>
        </authorList>
    </citation>
    <scope>NUCLEOTIDE SEQUENCE</scope>
    <source>
        <strain evidence="13">P1</strain>
    </source>
</reference>